<reference evidence="2 4" key="2">
    <citation type="submission" date="2020-08" db="EMBL/GenBank/DDBJ databases">
        <title>Genomic Encyclopedia of Type Strains, Phase III (KMG-III): the genomes of soil and plant-associated and newly described type strains.</title>
        <authorList>
            <person name="Whitman W."/>
        </authorList>
    </citation>
    <scope>NUCLEOTIDE SEQUENCE [LARGE SCALE GENOMIC DNA]</scope>
    <source>
        <strain evidence="2 4">CECT 8088</strain>
    </source>
</reference>
<name>A0A839UYV1_9PROT</name>
<dbReference type="EMBL" id="JABXXQ010000143">
    <property type="protein sequence ID" value="NVN30377.1"/>
    <property type="molecule type" value="Genomic_DNA"/>
</dbReference>
<reference evidence="3 5" key="1">
    <citation type="submission" date="2020-06" db="EMBL/GenBank/DDBJ databases">
        <title>Description of novel acetic acid bacteria.</title>
        <authorList>
            <person name="Sombolestani A."/>
        </authorList>
    </citation>
    <scope>NUCLEOTIDE SEQUENCE [LARGE SCALE GENOMIC DNA]</scope>
    <source>
        <strain evidence="3 5">LMG 26838</strain>
    </source>
</reference>
<dbReference type="Proteomes" id="UP000557688">
    <property type="component" value="Unassembled WGS sequence"/>
</dbReference>
<gene>
    <name evidence="2" type="ORF">FHR90_000275</name>
    <name evidence="3" type="ORF">HUK83_08525</name>
</gene>
<evidence type="ECO:0000256" key="1">
    <source>
        <dbReference type="SAM" id="Phobius"/>
    </source>
</evidence>
<feature type="transmembrane region" description="Helical" evidence="1">
    <location>
        <begin position="12"/>
        <end position="29"/>
    </location>
</feature>
<evidence type="ECO:0000313" key="2">
    <source>
        <dbReference type="EMBL" id="MBB3172469.1"/>
    </source>
</evidence>
<organism evidence="2 4">
    <name type="scientific">Endobacter medicaginis</name>
    <dbReference type="NCBI Taxonomy" id="1181271"/>
    <lineage>
        <taxon>Bacteria</taxon>
        <taxon>Pseudomonadati</taxon>
        <taxon>Pseudomonadota</taxon>
        <taxon>Alphaproteobacteria</taxon>
        <taxon>Acetobacterales</taxon>
        <taxon>Acetobacteraceae</taxon>
        <taxon>Endobacter</taxon>
    </lineage>
</organism>
<accession>A0A839UYV1</accession>
<protein>
    <submittedName>
        <fullName evidence="2">Uncharacterized protein</fullName>
    </submittedName>
</protein>
<proteinExistence type="predicted"/>
<feature type="transmembrane region" description="Helical" evidence="1">
    <location>
        <begin position="35"/>
        <end position="56"/>
    </location>
</feature>
<keyword evidence="1" id="KW-0472">Membrane</keyword>
<dbReference type="EMBL" id="JACHXV010000001">
    <property type="protein sequence ID" value="MBB3172469.1"/>
    <property type="molecule type" value="Genomic_DNA"/>
</dbReference>
<evidence type="ECO:0000313" key="3">
    <source>
        <dbReference type="EMBL" id="NVN30377.1"/>
    </source>
</evidence>
<feature type="transmembrane region" description="Helical" evidence="1">
    <location>
        <begin position="63"/>
        <end position="80"/>
    </location>
</feature>
<keyword evidence="1" id="KW-0812">Transmembrane</keyword>
<dbReference type="Proteomes" id="UP000565205">
    <property type="component" value="Unassembled WGS sequence"/>
</dbReference>
<comment type="caution">
    <text evidence="2">The sequence shown here is derived from an EMBL/GenBank/DDBJ whole genome shotgun (WGS) entry which is preliminary data.</text>
</comment>
<dbReference type="AlphaFoldDB" id="A0A839UYV1"/>
<keyword evidence="4" id="KW-1185">Reference proteome</keyword>
<evidence type="ECO:0000313" key="4">
    <source>
        <dbReference type="Proteomes" id="UP000557688"/>
    </source>
</evidence>
<evidence type="ECO:0000313" key="5">
    <source>
        <dbReference type="Proteomes" id="UP000565205"/>
    </source>
</evidence>
<keyword evidence="1" id="KW-1133">Transmembrane helix</keyword>
<dbReference type="RefSeq" id="WP_176623864.1">
    <property type="nucleotide sequence ID" value="NZ_JABXXQ010000143.1"/>
</dbReference>
<sequence length="184" mass="20717">MKRHPVDLRLAVGLPGLFGSLFIAAHWLAGLPSYGLVALWILVVPITIIIGLLHLLRRRWRSVLSCMVAIGVMFGMMPTLELAKLELELSKVVPAYDRALARLPPDQRHFRAFLWGGGFGQTGSFFIYTDDPQALMQGRPAHPPDTMHWGDKAVMQDICRGRAIRLRPRFFWCDPYGDRTPASP</sequence>